<dbReference type="InterPro" id="IPR011009">
    <property type="entry name" value="Kinase-like_dom_sf"/>
</dbReference>
<dbReference type="Proteomes" id="UP001175211">
    <property type="component" value="Unassembled WGS sequence"/>
</dbReference>
<dbReference type="PROSITE" id="PS00108">
    <property type="entry name" value="PROTEIN_KINASE_ST"/>
    <property type="match status" value="1"/>
</dbReference>
<dbReference type="Gene3D" id="3.30.200.20">
    <property type="entry name" value="Phosphorylase Kinase, domain 1"/>
    <property type="match status" value="1"/>
</dbReference>
<dbReference type="GO" id="GO:0005634">
    <property type="term" value="C:nucleus"/>
    <property type="evidence" value="ECO:0007669"/>
    <property type="project" value="TreeGrafter"/>
</dbReference>
<proteinExistence type="predicted"/>
<evidence type="ECO:0000256" key="1">
    <source>
        <dbReference type="ARBA" id="ARBA00022527"/>
    </source>
</evidence>
<keyword evidence="2" id="KW-0808">Transferase</keyword>
<sequence>MSSRESFGWGMSSSTWLARDKIDKSYVAVKILTSHHTKLCPNKVAFGNFEVFERVSRPPSTPHCLGLMSHFTVPGKLEGQHLCLVTKDPRWRPKRILLHLLRGIAHIHSRGIVHTDLKHDNIFFDTPLSTDDFDKLLASDPSRRHASHDGSVQAAVSQPLPIPTLQDAMKQNFLVGDFGSAQPIFIHTENEISALPLRPPKIMIGGPWNAKVDIWAFGCLIFELITGRALFKYQADPKYNLDEPNFMLYQMICYTCEDFRVEQLSVSPLAAQFFDSTCNLKANPPLFDYPFEISIRSYKVIEEADVLSTAAFMRRCLRLDPEKRASWFDGVE</sequence>
<dbReference type="InterPro" id="IPR051175">
    <property type="entry name" value="CLK_kinases"/>
</dbReference>
<evidence type="ECO:0000259" key="6">
    <source>
        <dbReference type="PROSITE" id="PS50011"/>
    </source>
</evidence>
<keyword evidence="1" id="KW-0723">Serine/threonine-protein kinase</keyword>
<dbReference type="PROSITE" id="PS50011">
    <property type="entry name" value="PROTEIN_KINASE_DOM"/>
    <property type="match status" value="1"/>
</dbReference>
<dbReference type="RefSeq" id="XP_060335630.1">
    <property type="nucleotide sequence ID" value="XM_060476789.1"/>
</dbReference>
<dbReference type="PANTHER" id="PTHR45646:SF11">
    <property type="entry name" value="SERINE_THREONINE-PROTEIN KINASE DOA"/>
    <property type="match status" value="1"/>
</dbReference>
<dbReference type="GO" id="GO:0043484">
    <property type="term" value="P:regulation of RNA splicing"/>
    <property type="evidence" value="ECO:0007669"/>
    <property type="project" value="TreeGrafter"/>
</dbReference>
<evidence type="ECO:0000313" key="8">
    <source>
        <dbReference type="Proteomes" id="UP001175211"/>
    </source>
</evidence>
<evidence type="ECO:0000256" key="3">
    <source>
        <dbReference type="ARBA" id="ARBA00022741"/>
    </source>
</evidence>
<name>A0AA39NFE0_ARMTA</name>
<organism evidence="7 8">
    <name type="scientific">Armillaria tabescens</name>
    <name type="common">Ringless honey mushroom</name>
    <name type="synonym">Agaricus tabescens</name>
    <dbReference type="NCBI Taxonomy" id="1929756"/>
    <lineage>
        <taxon>Eukaryota</taxon>
        <taxon>Fungi</taxon>
        <taxon>Dikarya</taxon>
        <taxon>Basidiomycota</taxon>
        <taxon>Agaricomycotina</taxon>
        <taxon>Agaricomycetes</taxon>
        <taxon>Agaricomycetidae</taxon>
        <taxon>Agaricales</taxon>
        <taxon>Marasmiineae</taxon>
        <taxon>Physalacriaceae</taxon>
        <taxon>Desarmillaria</taxon>
    </lineage>
</organism>
<protein>
    <submittedName>
        <fullName evidence="7">Kinase-like protein</fullName>
    </submittedName>
</protein>
<accession>A0AA39NFE0</accession>
<dbReference type="SMART" id="SM00220">
    <property type="entry name" value="S_TKc"/>
    <property type="match status" value="1"/>
</dbReference>
<evidence type="ECO:0000313" key="7">
    <source>
        <dbReference type="EMBL" id="KAK0464509.1"/>
    </source>
</evidence>
<keyword evidence="4 7" id="KW-0418">Kinase</keyword>
<evidence type="ECO:0000256" key="4">
    <source>
        <dbReference type="ARBA" id="ARBA00022777"/>
    </source>
</evidence>
<dbReference type="EMBL" id="JAUEPS010000006">
    <property type="protein sequence ID" value="KAK0464509.1"/>
    <property type="molecule type" value="Genomic_DNA"/>
</dbReference>
<dbReference type="Gene3D" id="1.10.510.10">
    <property type="entry name" value="Transferase(Phosphotransferase) domain 1"/>
    <property type="match status" value="1"/>
</dbReference>
<reference evidence="7" key="1">
    <citation type="submission" date="2023-06" db="EMBL/GenBank/DDBJ databases">
        <authorList>
            <consortium name="Lawrence Berkeley National Laboratory"/>
            <person name="Ahrendt S."/>
            <person name="Sahu N."/>
            <person name="Indic B."/>
            <person name="Wong-Bajracharya J."/>
            <person name="Merenyi Z."/>
            <person name="Ke H.-M."/>
            <person name="Monk M."/>
            <person name="Kocsube S."/>
            <person name="Drula E."/>
            <person name="Lipzen A."/>
            <person name="Balint B."/>
            <person name="Henrissat B."/>
            <person name="Andreopoulos B."/>
            <person name="Martin F.M."/>
            <person name="Harder C.B."/>
            <person name="Rigling D."/>
            <person name="Ford K.L."/>
            <person name="Foster G.D."/>
            <person name="Pangilinan J."/>
            <person name="Papanicolaou A."/>
            <person name="Barry K."/>
            <person name="LaButti K."/>
            <person name="Viragh M."/>
            <person name="Koriabine M."/>
            <person name="Yan M."/>
            <person name="Riley R."/>
            <person name="Champramary S."/>
            <person name="Plett K.L."/>
            <person name="Tsai I.J."/>
            <person name="Slot J."/>
            <person name="Sipos G."/>
            <person name="Plett J."/>
            <person name="Nagy L.G."/>
            <person name="Grigoriev I.V."/>
        </authorList>
    </citation>
    <scope>NUCLEOTIDE SEQUENCE</scope>
    <source>
        <strain evidence="7">CCBAS 213</strain>
    </source>
</reference>
<dbReference type="PANTHER" id="PTHR45646">
    <property type="entry name" value="SERINE/THREONINE-PROTEIN KINASE DOA-RELATED"/>
    <property type="match status" value="1"/>
</dbReference>
<dbReference type="AlphaFoldDB" id="A0AA39NFE0"/>
<comment type="caution">
    <text evidence="7">The sequence shown here is derived from an EMBL/GenBank/DDBJ whole genome shotgun (WGS) entry which is preliminary data.</text>
</comment>
<evidence type="ECO:0000256" key="2">
    <source>
        <dbReference type="ARBA" id="ARBA00022679"/>
    </source>
</evidence>
<dbReference type="GeneID" id="85360337"/>
<gene>
    <name evidence="7" type="ORF">EV420DRAFT_1638064</name>
</gene>
<dbReference type="InterPro" id="IPR000719">
    <property type="entry name" value="Prot_kinase_dom"/>
</dbReference>
<dbReference type="Pfam" id="PF00069">
    <property type="entry name" value="Pkinase"/>
    <property type="match status" value="1"/>
</dbReference>
<dbReference type="GO" id="GO:0004674">
    <property type="term" value="F:protein serine/threonine kinase activity"/>
    <property type="evidence" value="ECO:0007669"/>
    <property type="project" value="UniProtKB-KW"/>
</dbReference>
<keyword evidence="8" id="KW-1185">Reference proteome</keyword>
<dbReference type="SUPFAM" id="SSF56112">
    <property type="entry name" value="Protein kinase-like (PK-like)"/>
    <property type="match status" value="1"/>
</dbReference>
<keyword evidence="5" id="KW-0067">ATP-binding</keyword>
<dbReference type="GO" id="GO:0005524">
    <property type="term" value="F:ATP binding"/>
    <property type="evidence" value="ECO:0007669"/>
    <property type="project" value="UniProtKB-KW"/>
</dbReference>
<evidence type="ECO:0000256" key="5">
    <source>
        <dbReference type="ARBA" id="ARBA00022840"/>
    </source>
</evidence>
<feature type="domain" description="Protein kinase" evidence="6">
    <location>
        <begin position="1"/>
        <end position="332"/>
    </location>
</feature>
<dbReference type="InterPro" id="IPR008271">
    <property type="entry name" value="Ser/Thr_kinase_AS"/>
</dbReference>
<keyword evidence="3" id="KW-0547">Nucleotide-binding</keyword>